<dbReference type="OrthoDB" id="3368702at2"/>
<name>A0A4R6UUL0_9PSEU</name>
<dbReference type="AlphaFoldDB" id="A0A4R6UUL0"/>
<evidence type="ECO:0000313" key="1">
    <source>
        <dbReference type="EMBL" id="TDQ50881.1"/>
    </source>
</evidence>
<dbReference type="PANTHER" id="PTHR37315">
    <property type="entry name" value="UPF0311 PROTEIN BLR7842"/>
    <property type="match status" value="1"/>
</dbReference>
<dbReference type="Proteomes" id="UP000295705">
    <property type="component" value="Unassembled WGS sequence"/>
</dbReference>
<dbReference type="Gene3D" id="2.40.160.20">
    <property type="match status" value="1"/>
</dbReference>
<accession>A0A4R6UUL0</accession>
<evidence type="ECO:0000313" key="2">
    <source>
        <dbReference type="Proteomes" id="UP000295705"/>
    </source>
</evidence>
<dbReference type="InterPro" id="IPR020915">
    <property type="entry name" value="UPF0311"/>
</dbReference>
<keyword evidence="2" id="KW-1185">Reference proteome</keyword>
<proteinExistence type="predicted"/>
<organism evidence="1 2">
    <name type="scientific">Actinomycetospora succinea</name>
    <dbReference type="NCBI Taxonomy" id="663603"/>
    <lineage>
        <taxon>Bacteria</taxon>
        <taxon>Bacillati</taxon>
        <taxon>Actinomycetota</taxon>
        <taxon>Actinomycetes</taxon>
        <taxon>Pseudonocardiales</taxon>
        <taxon>Pseudonocardiaceae</taxon>
        <taxon>Actinomycetospora</taxon>
    </lineage>
</organism>
<sequence>MPETRPLGTLTITVRERTIEDGLPAGRRVLGEVGECRWDGDRVRARQQGRAGHDWMTVAPDGTCHVDARMAFRTDDDAVIFMRYGGRARLSDGIPVDLVVAPTFETADPRYAWLNTVQAVGLGRRVGFDLVYELAEVLPGR</sequence>
<gene>
    <name evidence="1" type="ORF">EV188_10989</name>
</gene>
<reference evidence="1 2" key="1">
    <citation type="submission" date="2019-03" db="EMBL/GenBank/DDBJ databases">
        <title>Genomic Encyclopedia of Type Strains, Phase IV (KMG-IV): sequencing the most valuable type-strain genomes for metagenomic binning, comparative biology and taxonomic classification.</title>
        <authorList>
            <person name="Goeker M."/>
        </authorList>
    </citation>
    <scope>NUCLEOTIDE SEQUENCE [LARGE SCALE GENOMIC DNA]</scope>
    <source>
        <strain evidence="1 2">DSM 45775</strain>
    </source>
</reference>
<dbReference type="Pfam" id="PF11578">
    <property type="entry name" value="DUF3237"/>
    <property type="match status" value="1"/>
</dbReference>
<dbReference type="EMBL" id="SNYO01000009">
    <property type="protein sequence ID" value="TDQ50881.1"/>
    <property type="molecule type" value="Genomic_DNA"/>
</dbReference>
<dbReference type="PANTHER" id="PTHR37315:SF1">
    <property type="entry name" value="UPF0311 PROTEIN BLR7842"/>
    <property type="match status" value="1"/>
</dbReference>
<dbReference type="RefSeq" id="WP_133828948.1">
    <property type="nucleotide sequence ID" value="NZ_BAABHR010000003.1"/>
</dbReference>
<comment type="caution">
    <text evidence="1">The sequence shown here is derived from an EMBL/GenBank/DDBJ whole genome shotgun (WGS) entry which is preliminary data.</text>
</comment>
<protein>
    <submittedName>
        <fullName evidence="1">Uncharacterized protein DUF3237</fullName>
    </submittedName>
</protein>